<dbReference type="PANTHER" id="PTHR43132">
    <property type="entry name" value="ARSENICAL RESISTANCE OPERON REPRESSOR ARSR-RELATED"/>
    <property type="match status" value="1"/>
</dbReference>
<gene>
    <name evidence="6" type="ORF">PS9374_06464</name>
</gene>
<evidence type="ECO:0000313" key="7">
    <source>
        <dbReference type="Proteomes" id="UP000077701"/>
    </source>
</evidence>
<dbReference type="EMBL" id="BDCX01000019">
    <property type="protein sequence ID" value="GAT70777.1"/>
    <property type="molecule type" value="Genomic_DNA"/>
</dbReference>
<dbReference type="InterPro" id="IPR011991">
    <property type="entry name" value="ArsR-like_HTH"/>
</dbReference>
<organism evidence="6 7">
    <name type="scientific">Planomonospora sphaerica</name>
    <dbReference type="NCBI Taxonomy" id="161355"/>
    <lineage>
        <taxon>Bacteria</taxon>
        <taxon>Bacillati</taxon>
        <taxon>Actinomycetota</taxon>
        <taxon>Actinomycetes</taxon>
        <taxon>Streptosporangiales</taxon>
        <taxon>Streptosporangiaceae</taxon>
        <taxon>Planomonospora</taxon>
    </lineage>
</organism>
<dbReference type="SMART" id="SM00418">
    <property type="entry name" value="HTH_ARSR"/>
    <property type="match status" value="1"/>
</dbReference>
<dbReference type="SUPFAM" id="SSF46785">
    <property type="entry name" value="Winged helix' DNA-binding domain"/>
    <property type="match status" value="1"/>
</dbReference>
<dbReference type="Proteomes" id="UP000077701">
    <property type="component" value="Unassembled WGS sequence"/>
</dbReference>
<proteinExistence type="predicted"/>
<keyword evidence="2" id="KW-0238">DNA-binding</keyword>
<dbReference type="STRING" id="161355.PS9374_06464"/>
<dbReference type="InterPro" id="IPR036390">
    <property type="entry name" value="WH_DNA-bd_sf"/>
</dbReference>
<comment type="caution">
    <text evidence="6">The sequence shown here is derived from an EMBL/GenBank/DDBJ whole genome shotgun (WGS) entry which is preliminary data.</text>
</comment>
<dbReference type="GO" id="GO:0003677">
    <property type="term" value="F:DNA binding"/>
    <property type="evidence" value="ECO:0007669"/>
    <property type="project" value="UniProtKB-KW"/>
</dbReference>
<feature type="region of interest" description="Disordered" evidence="4">
    <location>
        <begin position="1"/>
        <end position="37"/>
    </location>
</feature>
<reference evidence="6 7" key="1">
    <citation type="journal article" date="2016" name="Genome Announc.">
        <title>Draft Genome Sequence of Planomonospora sphaerica JCM9374, a Rare Actinomycete.</title>
        <authorList>
            <person name="Dohra H."/>
            <person name="Suzuki T."/>
            <person name="Inoue Y."/>
            <person name="Kodani S."/>
        </authorList>
    </citation>
    <scope>NUCLEOTIDE SEQUENCE [LARGE SCALE GENOMIC DNA]</scope>
    <source>
        <strain evidence="6 7">JCM 9374</strain>
    </source>
</reference>
<accession>A0A161LN65</accession>
<evidence type="ECO:0000256" key="2">
    <source>
        <dbReference type="ARBA" id="ARBA00023125"/>
    </source>
</evidence>
<keyword evidence="3" id="KW-0804">Transcription</keyword>
<evidence type="ECO:0000259" key="5">
    <source>
        <dbReference type="PROSITE" id="PS50987"/>
    </source>
</evidence>
<sequence>MTAPASAGIQGPGGAAVRAEPVRTSARDRGRRQCHGREGAAVSAPLYQLKAEFFKTLGHPSRIRVLELLSEREHSVAEMLPEVGIEPAHLSQQLAVLRRANLVTARKEGSTVYYSLTHPGLADLLAVARSILTGVLSGQAELLEDLRASARERG</sequence>
<evidence type="ECO:0000313" key="6">
    <source>
        <dbReference type="EMBL" id="GAT70777.1"/>
    </source>
</evidence>
<evidence type="ECO:0000256" key="1">
    <source>
        <dbReference type="ARBA" id="ARBA00023015"/>
    </source>
</evidence>
<dbReference type="Gene3D" id="1.10.10.10">
    <property type="entry name" value="Winged helix-like DNA-binding domain superfamily/Winged helix DNA-binding domain"/>
    <property type="match status" value="1"/>
</dbReference>
<dbReference type="CDD" id="cd00090">
    <property type="entry name" value="HTH_ARSR"/>
    <property type="match status" value="1"/>
</dbReference>
<reference evidence="7" key="2">
    <citation type="submission" date="2016-04" db="EMBL/GenBank/DDBJ databases">
        <title>Planomonospora sphaerica JCM9374 whole genome shotgun sequence.</title>
        <authorList>
            <person name="Suzuki T."/>
            <person name="Dohra H."/>
            <person name="Kodani S."/>
        </authorList>
    </citation>
    <scope>NUCLEOTIDE SEQUENCE [LARGE SCALE GENOMIC DNA]</scope>
    <source>
        <strain evidence="7">JCM 9374</strain>
    </source>
</reference>
<dbReference type="PANTHER" id="PTHR43132:SF2">
    <property type="entry name" value="ARSENICAL RESISTANCE OPERON REPRESSOR ARSR-RELATED"/>
    <property type="match status" value="1"/>
</dbReference>
<name>A0A161LN65_9ACTN</name>
<dbReference type="NCBIfam" id="NF033788">
    <property type="entry name" value="HTH_metalloreg"/>
    <property type="match status" value="1"/>
</dbReference>
<dbReference type="PRINTS" id="PR00778">
    <property type="entry name" value="HTHARSR"/>
</dbReference>
<dbReference type="InterPro" id="IPR051011">
    <property type="entry name" value="Metal_resp_trans_reg"/>
</dbReference>
<dbReference type="AlphaFoldDB" id="A0A161LN65"/>
<protein>
    <submittedName>
        <fullName evidence="6">ArsR family transcriptional regulator</fullName>
    </submittedName>
</protein>
<dbReference type="Pfam" id="PF01022">
    <property type="entry name" value="HTH_5"/>
    <property type="match status" value="1"/>
</dbReference>
<dbReference type="InterPro" id="IPR001845">
    <property type="entry name" value="HTH_ArsR_DNA-bd_dom"/>
</dbReference>
<evidence type="ECO:0000256" key="4">
    <source>
        <dbReference type="SAM" id="MobiDB-lite"/>
    </source>
</evidence>
<keyword evidence="7" id="KW-1185">Reference proteome</keyword>
<evidence type="ECO:0000256" key="3">
    <source>
        <dbReference type="ARBA" id="ARBA00023163"/>
    </source>
</evidence>
<feature type="domain" description="HTH arsR-type" evidence="5">
    <location>
        <begin position="42"/>
        <end position="136"/>
    </location>
</feature>
<dbReference type="PROSITE" id="PS50987">
    <property type="entry name" value="HTH_ARSR_2"/>
    <property type="match status" value="1"/>
</dbReference>
<keyword evidence="1" id="KW-0805">Transcription regulation</keyword>
<dbReference type="InterPro" id="IPR036388">
    <property type="entry name" value="WH-like_DNA-bd_sf"/>
</dbReference>
<dbReference type="GO" id="GO:0003700">
    <property type="term" value="F:DNA-binding transcription factor activity"/>
    <property type="evidence" value="ECO:0007669"/>
    <property type="project" value="InterPro"/>
</dbReference>